<keyword evidence="3" id="KW-0732">Signal</keyword>
<dbReference type="InterPro" id="IPR000323">
    <property type="entry name" value="Cu2_ascorb_mOase_N"/>
</dbReference>
<dbReference type="EMBL" id="CAXITT010000519">
    <property type="protein sequence ID" value="CAL1543014.1"/>
    <property type="molecule type" value="Genomic_DNA"/>
</dbReference>
<evidence type="ECO:0000256" key="3">
    <source>
        <dbReference type="SAM" id="SignalP"/>
    </source>
</evidence>
<dbReference type="InterPro" id="IPR057626">
    <property type="entry name" value="S-S_Temptin"/>
</dbReference>
<dbReference type="Pfam" id="PF24784">
    <property type="entry name" value="Temptin_C"/>
    <property type="match status" value="1"/>
</dbReference>
<dbReference type="GO" id="GO:0004500">
    <property type="term" value="F:dopamine beta-monooxygenase activity"/>
    <property type="evidence" value="ECO:0007669"/>
    <property type="project" value="InterPro"/>
</dbReference>
<dbReference type="PANTHER" id="PTHR10157">
    <property type="entry name" value="DOPAMINE BETA HYDROXYLASE RELATED"/>
    <property type="match status" value="1"/>
</dbReference>
<keyword evidence="2" id="KW-0325">Glycoprotein</keyword>
<dbReference type="AlphaFoldDB" id="A0AAV2IAF8"/>
<dbReference type="SUPFAM" id="SSF49742">
    <property type="entry name" value="PHM/PNGase F"/>
    <property type="match status" value="2"/>
</dbReference>
<gene>
    <name evidence="7" type="ORF">GSLYS_00016548001</name>
</gene>
<feature type="domain" description="Copper type II ascorbate-dependent monooxygenase N-terminal" evidence="4">
    <location>
        <begin position="174"/>
        <end position="286"/>
    </location>
</feature>
<protein>
    <recommendedName>
        <fullName evidence="9">Temptin</fullName>
    </recommendedName>
</protein>
<sequence>MTSSTTLRFFLTLSLLLCVTSYRLYQSRIPNGDAVPFPCKPNSIWQGVGHFKDEGTGYRNPFGADFEKEGKIWTQALCQKDSDGDGQTNGQELGDPNCVWKEGTVPTQTRGLSHPAICDPWDSPLCFSKTVTNIKYINQEEWMKDMCKPKDFFCPGVSETGVRNVSLRLPSGSQVPAKETTYMCQIFDFETTTAPGDYHLIGMEPILDNRYVIHHIVAFGCDDSEVPSVGAFECGMSASYLCTSVITIWTVGLSGECFHPSTGVSVGTKGFKRIALQLHWNNPESRSDLVDSSGLLLHYTPHKRQYESGVLMTGVSGFTLPPGRLNFELTGTCHSTCTRQTFKGTVWVTSVWIHMHYAGRKGTIELIRNNKSIDFLLNDTFYSYDSPQVQQYKDNPIQLLPGDELITKCGFSTSIRSKSTKWGEATSDEMCYGFMNIYPKENITNLLCDSDGPDVSQCEPSTYQGCMDLFSYSNASWVNETSLYRDLKENCNSYSPCLEECTKMLVKHKKDNPCLKDEIFTHIKTTWLTHQDVGRELLALMASCDVEAYIAMKSLAAVPTSKPEDDDTIKEFNTASLTASCSRLLLMTSCFMSTALVVLTSGIFH</sequence>
<accession>A0AAV2IAF8</accession>
<evidence type="ECO:0000259" key="5">
    <source>
        <dbReference type="Pfam" id="PF03712"/>
    </source>
</evidence>
<feature type="chain" id="PRO_5043707645" description="Temptin" evidence="3">
    <location>
        <begin position="22"/>
        <end position="605"/>
    </location>
</feature>
<organism evidence="7 8">
    <name type="scientific">Lymnaea stagnalis</name>
    <name type="common">Great pond snail</name>
    <name type="synonym">Helix stagnalis</name>
    <dbReference type="NCBI Taxonomy" id="6523"/>
    <lineage>
        <taxon>Eukaryota</taxon>
        <taxon>Metazoa</taxon>
        <taxon>Spiralia</taxon>
        <taxon>Lophotrochozoa</taxon>
        <taxon>Mollusca</taxon>
        <taxon>Gastropoda</taxon>
        <taxon>Heterobranchia</taxon>
        <taxon>Euthyneura</taxon>
        <taxon>Panpulmonata</taxon>
        <taxon>Hygrophila</taxon>
        <taxon>Lymnaeoidea</taxon>
        <taxon>Lymnaeidae</taxon>
        <taxon>Lymnaea</taxon>
    </lineage>
</organism>
<evidence type="ECO:0000259" key="4">
    <source>
        <dbReference type="Pfam" id="PF01082"/>
    </source>
</evidence>
<evidence type="ECO:0008006" key="9">
    <source>
        <dbReference type="Google" id="ProtNLM"/>
    </source>
</evidence>
<dbReference type="InterPro" id="IPR024548">
    <property type="entry name" value="Cu2_monoox_C"/>
</dbReference>
<keyword evidence="1" id="KW-1015">Disulfide bond</keyword>
<dbReference type="Gene3D" id="2.60.120.310">
    <property type="entry name" value="Copper type II, ascorbate-dependent monooxygenase, N-terminal domain"/>
    <property type="match status" value="1"/>
</dbReference>
<evidence type="ECO:0000313" key="8">
    <source>
        <dbReference type="Proteomes" id="UP001497497"/>
    </source>
</evidence>
<feature type="domain" description="Temptin Cys/Cys disulfide" evidence="6">
    <location>
        <begin position="20"/>
        <end position="116"/>
    </location>
</feature>
<name>A0AAV2IAF8_LYMST</name>
<dbReference type="PANTHER" id="PTHR10157:SF23">
    <property type="entry name" value="MOXD1 HOMOLOG 1"/>
    <property type="match status" value="1"/>
</dbReference>
<keyword evidence="8" id="KW-1185">Reference proteome</keyword>
<feature type="signal peptide" evidence="3">
    <location>
        <begin position="1"/>
        <end position="21"/>
    </location>
</feature>
<comment type="caution">
    <text evidence="7">The sequence shown here is derived from an EMBL/GenBank/DDBJ whole genome shotgun (WGS) entry which is preliminary data.</text>
</comment>
<dbReference type="Proteomes" id="UP001497497">
    <property type="component" value="Unassembled WGS sequence"/>
</dbReference>
<evidence type="ECO:0000256" key="1">
    <source>
        <dbReference type="ARBA" id="ARBA00023157"/>
    </source>
</evidence>
<dbReference type="InterPro" id="IPR000945">
    <property type="entry name" value="DBH-like"/>
</dbReference>
<proteinExistence type="predicted"/>
<dbReference type="Pfam" id="PF01082">
    <property type="entry name" value="Cu2_monooxygen"/>
    <property type="match status" value="1"/>
</dbReference>
<evidence type="ECO:0000256" key="2">
    <source>
        <dbReference type="ARBA" id="ARBA00023180"/>
    </source>
</evidence>
<dbReference type="GO" id="GO:0005507">
    <property type="term" value="F:copper ion binding"/>
    <property type="evidence" value="ECO:0007669"/>
    <property type="project" value="InterPro"/>
</dbReference>
<feature type="domain" description="Copper type II ascorbate-dependent monooxygenase C-terminal" evidence="5">
    <location>
        <begin position="306"/>
        <end position="454"/>
    </location>
</feature>
<dbReference type="InterPro" id="IPR036939">
    <property type="entry name" value="Cu2_ascorb_mOase_N_sf"/>
</dbReference>
<evidence type="ECO:0000313" key="7">
    <source>
        <dbReference type="EMBL" id="CAL1543014.1"/>
    </source>
</evidence>
<dbReference type="Gene3D" id="2.60.120.230">
    <property type="match status" value="1"/>
</dbReference>
<dbReference type="Pfam" id="PF03712">
    <property type="entry name" value="Cu2_monoox_C"/>
    <property type="match status" value="1"/>
</dbReference>
<reference evidence="7 8" key="1">
    <citation type="submission" date="2024-04" db="EMBL/GenBank/DDBJ databases">
        <authorList>
            <consortium name="Genoscope - CEA"/>
            <person name="William W."/>
        </authorList>
    </citation>
    <scope>NUCLEOTIDE SEQUENCE [LARGE SCALE GENOMIC DNA]</scope>
</reference>
<dbReference type="InterPro" id="IPR008977">
    <property type="entry name" value="PHM/PNGase_F_dom_sf"/>
</dbReference>
<dbReference type="InterPro" id="IPR014784">
    <property type="entry name" value="Cu2_ascorb_mOase-like_C"/>
</dbReference>
<evidence type="ECO:0000259" key="6">
    <source>
        <dbReference type="Pfam" id="PF24784"/>
    </source>
</evidence>